<feature type="region of interest" description="Disordered" evidence="6">
    <location>
        <begin position="242"/>
        <end position="264"/>
    </location>
</feature>
<protein>
    <recommendedName>
        <fullName evidence="7">PARP-type domain-containing protein</fullName>
    </recommendedName>
</protein>
<dbReference type="SMART" id="SM01336">
    <property type="entry name" value="zf-PARP"/>
    <property type="match status" value="1"/>
</dbReference>
<keyword evidence="4" id="KW-0862">Zinc</keyword>
<dbReference type="Gene3D" id="3.30.1740.10">
    <property type="entry name" value="Zinc finger, PARP-type"/>
    <property type="match status" value="1"/>
</dbReference>
<dbReference type="GO" id="GO:0003677">
    <property type="term" value="F:DNA binding"/>
    <property type="evidence" value="ECO:0007669"/>
    <property type="project" value="InterPro"/>
</dbReference>
<sequence length="264" mass="29233">MITTYCVELAQTQRSFCDTCKKVIPNQSLRCGKIVRKDKKEKKILAKHTWYHFKCFQGEQQDLGPSLAKTTSTKIGQMANNFHYLSYLYEVPEILTKISIEQFRGYPDLLEKDKQRVQKLIALGLGATWAQIVDKHTAKNASSATVTNSIDASKNGDDGDGDDDDMGADMTGGLTGTFTKPKPRPKQKQKPADKTLLAAKTDNAKVGKKKSAEKKDYGKADVDKSTRVEIEELSKTARAIKESREKGKAVLAKLKGKKARSGNS</sequence>
<name>A0A433D171_9FUNG</name>
<dbReference type="Proteomes" id="UP000268093">
    <property type="component" value="Unassembled WGS sequence"/>
</dbReference>
<evidence type="ECO:0000256" key="1">
    <source>
        <dbReference type="ARBA" id="ARBA00004123"/>
    </source>
</evidence>
<dbReference type="OrthoDB" id="2384641at2759"/>
<dbReference type="AlphaFoldDB" id="A0A433D171"/>
<feature type="region of interest" description="Disordered" evidence="6">
    <location>
        <begin position="140"/>
        <end position="223"/>
    </location>
</feature>
<evidence type="ECO:0000256" key="2">
    <source>
        <dbReference type="ARBA" id="ARBA00022723"/>
    </source>
</evidence>
<gene>
    <name evidence="8" type="ORF">BC936DRAFT_149260</name>
</gene>
<feature type="domain" description="PARP-type" evidence="7">
    <location>
        <begin position="5"/>
        <end position="121"/>
    </location>
</feature>
<dbReference type="InterPro" id="IPR036957">
    <property type="entry name" value="Znf_PARP_sf"/>
</dbReference>
<evidence type="ECO:0000259" key="7">
    <source>
        <dbReference type="PROSITE" id="PS50064"/>
    </source>
</evidence>
<dbReference type="Pfam" id="PF00645">
    <property type="entry name" value="zf-PARP"/>
    <property type="match status" value="1"/>
</dbReference>
<feature type="compositionally biased region" description="Basic and acidic residues" evidence="6">
    <location>
        <begin position="213"/>
        <end position="223"/>
    </location>
</feature>
<comment type="subcellular location">
    <subcellularLocation>
        <location evidence="1">Nucleus</location>
    </subcellularLocation>
</comment>
<dbReference type="EMBL" id="RBNI01008678">
    <property type="protein sequence ID" value="RUP44585.1"/>
    <property type="molecule type" value="Genomic_DNA"/>
</dbReference>
<dbReference type="SUPFAM" id="SSF57716">
    <property type="entry name" value="Glucocorticoid receptor-like (DNA-binding domain)"/>
    <property type="match status" value="1"/>
</dbReference>
<evidence type="ECO:0000256" key="4">
    <source>
        <dbReference type="ARBA" id="ARBA00022833"/>
    </source>
</evidence>
<dbReference type="InterPro" id="IPR001510">
    <property type="entry name" value="Znf_PARP"/>
</dbReference>
<evidence type="ECO:0000256" key="3">
    <source>
        <dbReference type="ARBA" id="ARBA00022771"/>
    </source>
</evidence>
<evidence type="ECO:0000313" key="8">
    <source>
        <dbReference type="EMBL" id="RUP44585.1"/>
    </source>
</evidence>
<feature type="compositionally biased region" description="Basic residues" evidence="6">
    <location>
        <begin position="254"/>
        <end position="264"/>
    </location>
</feature>
<evidence type="ECO:0000256" key="6">
    <source>
        <dbReference type="SAM" id="MobiDB-lite"/>
    </source>
</evidence>
<keyword evidence="9" id="KW-1185">Reference proteome</keyword>
<accession>A0A433D171</accession>
<dbReference type="GO" id="GO:0005634">
    <property type="term" value="C:nucleus"/>
    <property type="evidence" value="ECO:0007669"/>
    <property type="project" value="UniProtKB-SubCell"/>
</dbReference>
<comment type="caution">
    <text evidence="8">The sequence shown here is derived from an EMBL/GenBank/DDBJ whole genome shotgun (WGS) entry which is preliminary data.</text>
</comment>
<evidence type="ECO:0000313" key="9">
    <source>
        <dbReference type="Proteomes" id="UP000268093"/>
    </source>
</evidence>
<feature type="compositionally biased region" description="Polar residues" evidence="6">
    <location>
        <begin position="140"/>
        <end position="152"/>
    </location>
</feature>
<evidence type="ECO:0000256" key="5">
    <source>
        <dbReference type="ARBA" id="ARBA00023242"/>
    </source>
</evidence>
<keyword evidence="5" id="KW-0539">Nucleus</keyword>
<keyword evidence="3" id="KW-0863">Zinc-finger</keyword>
<keyword evidence="2" id="KW-0479">Metal-binding</keyword>
<dbReference type="PROSITE" id="PS50064">
    <property type="entry name" value="ZF_PARP_2"/>
    <property type="match status" value="1"/>
</dbReference>
<reference evidence="8 9" key="1">
    <citation type="journal article" date="2018" name="New Phytol.">
        <title>Phylogenomics of Endogonaceae and evolution of mycorrhizas within Mucoromycota.</title>
        <authorList>
            <person name="Chang Y."/>
            <person name="Desiro A."/>
            <person name="Na H."/>
            <person name="Sandor L."/>
            <person name="Lipzen A."/>
            <person name="Clum A."/>
            <person name="Barry K."/>
            <person name="Grigoriev I.V."/>
            <person name="Martin F.M."/>
            <person name="Stajich J.E."/>
            <person name="Smith M.E."/>
            <person name="Bonito G."/>
            <person name="Spatafora J.W."/>
        </authorList>
    </citation>
    <scope>NUCLEOTIDE SEQUENCE [LARGE SCALE GENOMIC DNA]</scope>
    <source>
        <strain evidence="8 9">GMNB39</strain>
    </source>
</reference>
<organism evidence="8 9">
    <name type="scientific">Jimgerdemannia flammicorona</name>
    <dbReference type="NCBI Taxonomy" id="994334"/>
    <lineage>
        <taxon>Eukaryota</taxon>
        <taxon>Fungi</taxon>
        <taxon>Fungi incertae sedis</taxon>
        <taxon>Mucoromycota</taxon>
        <taxon>Mucoromycotina</taxon>
        <taxon>Endogonomycetes</taxon>
        <taxon>Endogonales</taxon>
        <taxon>Endogonaceae</taxon>
        <taxon>Jimgerdemannia</taxon>
    </lineage>
</organism>
<proteinExistence type="predicted"/>
<feature type="compositionally biased region" description="Acidic residues" evidence="6">
    <location>
        <begin position="158"/>
        <end position="167"/>
    </location>
</feature>
<dbReference type="GO" id="GO:0008270">
    <property type="term" value="F:zinc ion binding"/>
    <property type="evidence" value="ECO:0007669"/>
    <property type="project" value="UniProtKB-KW"/>
</dbReference>